<evidence type="ECO:0000313" key="3">
    <source>
        <dbReference type="Proteomes" id="UP000322976"/>
    </source>
</evidence>
<proteinExistence type="predicted"/>
<organism evidence="2 3">
    <name type="scientific">Calorimonas adulescens</name>
    <dbReference type="NCBI Taxonomy" id="2606906"/>
    <lineage>
        <taxon>Bacteria</taxon>
        <taxon>Bacillati</taxon>
        <taxon>Bacillota</taxon>
        <taxon>Clostridia</taxon>
        <taxon>Thermoanaerobacterales</taxon>
        <taxon>Thermoanaerobacteraceae</taxon>
        <taxon>Calorimonas</taxon>
    </lineage>
</organism>
<keyword evidence="3" id="KW-1185">Reference proteome</keyword>
<evidence type="ECO:0000313" key="2">
    <source>
        <dbReference type="EMBL" id="TZE82124.1"/>
    </source>
</evidence>
<feature type="compositionally biased region" description="Basic and acidic residues" evidence="1">
    <location>
        <begin position="202"/>
        <end position="213"/>
    </location>
</feature>
<dbReference type="EMBL" id="VTPS01000008">
    <property type="protein sequence ID" value="TZE82124.1"/>
    <property type="molecule type" value="Genomic_DNA"/>
</dbReference>
<reference evidence="2 3" key="1">
    <citation type="submission" date="2019-08" db="EMBL/GenBank/DDBJ databases">
        <title>Calorimonas adulescens gen. nov., sp. nov., an anaerobic thermophilic bacterium from Sakhalin hot spring.</title>
        <authorList>
            <person name="Khomyakova M.A."/>
            <person name="Merkel A.Y."/>
            <person name="Novikov A."/>
            <person name="Bonch-Osmolovskaya E.A."/>
            <person name="Slobodkin A.I."/>
        </authorList>
    </citation>
    <scope>NUCLEOTIDE SEQUENCE [LARGE SCALE GENOMIC DNA]</scope>
    <source>
        <strain evidence="2 3">A05MB</strain>
    </source>
</reference>
<dbReference type="Proteomes" id="UP000322976">
    <property type="component" value="Unassembled WGS sequence"/>
</dbReference>
<sequence length="374" mass="42111">MDSYKRSYITLNILDREGTNGGTAKGYVKVEKRGEKGAITFYVEGLENNLEYSGFMISIKDESIEYVDCGGIRIDSGGIGSLKKTFDASNIDGKGFDIYEISAVGLITPEHKIPVIGYTTEEIPGIRERILSRFMKSEDLEKKQTINMTEGKNEEEPQEKITKEDEAAINEVDGQDEETVTPMQEENSEKKGQLDVNSSKESPAREEQIEGRPAETNSTGEKSVTHRENTGLGEGGFLENAGNINEEIDGYMVSLKKYVGSIVNYLQEVKPFEWDLPGYRWWRIDLSFTDSVYDHYLVGFYYEGDTVKYLVYGMPGRFCIQEQPFGGMTGFVYWQPVKGQERIFGEDGYWLLHIDAATGRIAVPLMPTPPPLFS</sequence>
<name>A0A5D8QDB1_9THEO</name>
<comment type="caution">
    <text evidence="2">The sequence shown here is derived from an EMBL/GenBank/DDBJ whole genome shotgun (WGS) entry which is preliminary data.</text>
</comment>
<evidence type="ECO:0000256" key="1">
    <source>
        <dbReference type="SAM" id="MobiDB-lite"/>
    </source>
</evidence>
<feature type="region of interest" description="Disordered" evidence="1">
    <location>
        <begin position="142"/>
        <end position="234"/>
    </location>
</feature>
<feature type="compositionally biased region" description="Basic and acidic residues" evidence="1">
    <location>
        <begin position="151"/>
        <end position="166"/>
    </location>
</feature>
<dbReference type="AlphaFoldDB" id="A0A5D8QDB1"/>
<gene>
    <name evidence="2" type="ORF">FWJ32_06435</name>
</gene>
<dbReference type="RefSeq" id="WP_149545141.1">
    <property type="nucleotide sequence ID" value="NZ_VTPS01000008.1"/>
</dbReference>
<accession>A0A5D8QDB1</accession>
<protein>
    <submittedName>
        <fullName evidence="2">Uncharacterized protein</fullName>
    </submittedName>
</protein>